<organism evidence="2 3">
    <name type="scientific">Apiospora hydei</name>
    <dbReference type="NCBI Taxonomy" id="1337664"/>
    <lineage>
        <taxon>Eukaryota</taxon>
        <taxon>Fungi</taxon>
        <taxon>Dikarya</taxon>
        <taxon>Ascomycota</taxon>
        <taxon>Pezizomycotina</taxon>
        <taxon>Sordariomycetes</taxon>
        <taxon>Xylariomycetidae</taxon>
        <taxon>Amphisphaeriales</taxon>
        <taxon>Apiosporaceae</taxon>
        <taxon>Apiospora</taxon>
    </lineage>
</organism>
<keyword evidence="3" id="KW-1185">Reference proteome</keyword>
<accession>A0ABR1WXA3</accession>
<feature type="compositionally biased region" description="Basic and acidic residues" evidence="1">
    <location>
        <begin position="215"/>
        <end position="224"/>
    </location>
</feature>
<name>A0ABR1WXA3_9PEZI</name>
<reference evidence="2 3" key="1">
    <citation type="submission" date="2023-01" db="EMBL/GenBank/DDBJ databases">
        <title>Analysis of 21 Apiospora genomes using comparative genomics revels a genus with tremendous synthesis potential of carbohydrate active enzymes and secondary metabolites.</title>
        <authorList>
            <person name="Sorensen T."/>
        </authorList>
    </citation>
    <scope>NUCLEOTIDE SEQUENCE [LARGE SCALE GENOMIC DNA]</scope>
    <source>
        <strain evidence="2 3">CBS 114990</strain>
    </source>
</reference>
<dbReference type="Proteomes" id="UP001433268">
    <property type="component" value="Unassembled WGS sequence"/>
</dbReference>
<evidence type="ECO:0000256" key="1">
    <source>
        <dbReference type="SAM" id="MobiDB-lite"/>
    </source>
</evidence>
<dbReference type="EMBL" id="JAQQWN010000004">
    <property type="protein sequence ID" value="KAK8087768.1"/>
    <property type="molecule type" value="Genomic_DNA"/>
</dbReference>
<proteinExistence type="predicted"/>
<gene>
    <name evidence="2" type="ORF">PG997_002729</name>
</gene>
<feature type="region of interest" description="Disordered" evidence="1">
    <location>
        <begin position="203"/>
        <end position="283"/>
    </location>
</feature>
<evidence type="ECO:0000313" key="2">
    <source>
        <dbReference type="EMBL" id="KAK8087768.1"/>
    </source>
</evidence>
<evidence type="ECO:0000313" key="3">
    <source>
        <dbReference type="Proteomes" id="UP001433268"/>
    </source>
</evidence>
<comment type="caution">
    <text evidence="2">The sequence shown here is derived from an EMBL/GenBank/DDBJ whole genome shotgun (WGS) entry which is preliminary data.</text>
</comment>
<dbReference type="GeneID" id="92040104"/>
<feature type="compositionally biased region" description="Basic residues" evidence="1">
    <location>
        <begin position="272"/>
        <end position="283"/>
    </location>
</feature>
<sequence>MAKYINVAHSEHSPNTGPAPSAPRAVRPEHYSRFHLVGFSFYHGDPMKTNQDVHDFLQKPAFMPWRKSRGDVDSFLRFETTLRVLFEAVVFFQQFWGQRGFWRNLRTLLKLDTTISADTIEDAVKLYCECRRSCLSKVVKRGKPPSKIAELADIVNDLRAGEHCPISIPDWEHCEAKWRSKLYYTLCDQGVHSQQVVKGTCAPELHDLSASPRSETQRRDRPEPRQLSPTRRPLSPPPRRPRSPPRGPSLDQPQRPRDDEAIPGAKAGLPPSHRRVRQSRSPQ</sequence>
<dbReference type="RefSeq" id="XP_066670662.1">
    <property type="nucleotide sequence ID" value="XM_066807044.1"/>
</dbReference>
<protein>
    <submittedName>
        <fullName evidence="2">Uncharacterized protein</fullName>
    </submittedName>
</protein>